<dbReference type="AlphaFoldDB" id="A0A7G7YDW5"/>
<sequence>MVDYVAPLGAFDNYNSENELVAICAPESMSLLQIEQPMHLVPLGYFIWENKFYFKFRFLIRKNSIGMDSDILEEIGWYIRCPATSMDTLSKVSVIYPDWTFEKDGLHLLRNSPSLTKGGIAYLDLVYGFGSLRYYIRNIEWVETVVAEFLNEIPKGVILSVLPICLGLDNGKSLMNSLLVNRNTDYKLVSEMLLNAMNGFVNKYGEKFEGWDDSLLCFAVKLWLDEPGYEDSIKFNKRTKVDDIIKNTHKIELKKVRNVNKAVKTTQDKLYNVNKLTELVNTKFNSVDWFDQYKGSIFNEALGDFNPFSEQFMDISILDIPGFEYYAIRIPSEINLNTYVFVRKSHAMEDWNLFLASRVKYPGVCFADTNLGANSYIFERKFLSLERLTFYIYTENSDKKGNIHFINSNTAFPDFPIHRVVRKENFKIGTLALNYFVNPENRLIVYCLGTRLIFLVNRIWLLVY</sequence>
<protein>
    <submittedName>
        <fullName evidence="1">Uncharacterized protein</fullName>
    </submittedName>
</protein>
<name>A0A7G7YDW5_9APHY</name>
<gene>
    <name evidence="1" type="primary">orf33</name>
</gene>
<reference evidence="1" key="1">
    <citation type="journal article" date="2020" name="Front. Microbiol.">
        <title>Characterization of Two Mitochondrial Genomes and Gene Expression Analysis Reveal Clues for Variations, Evolution, and Large-Sclerotium Formation in Medical Fungus Wolfiporia cocos.</title>
        <authorList>
            <person name="Chen M."/>
            <person name="Chen N."/>
            <person name="Wu T."/>
            <person name="Bian Y."/>
            <person name="Deng Y."/>
            <person name="Xu Z."/>
        </authorList>
    </citation>
    <scope>NUCLEOTIDE SEQUENCE</scope>
    <source>
        <strain evidence="1">MD-104 SS10</strain>
    </source>
</reference>
<evidence type="ECO:0000313" key="1">
    <source>
        <dbReference type="EMBL" id="QNH92685.1"/>
    </source>
</evidence>
<dbReference type="EMBL" id="MT079862">
    <property type="protein sequence ID" value="QNH92685.1"/>
    <property type="molecule type" value="Genomic_DNA"/>
</dbReference>
<organism evidence="1">
    <name type="scientific">Wolfiporia cocos</name>
    <dbReference type="NCBI Taxonomy" id="81056"/>
    <lineage>
        <taxon>Eukaryota</taxon>
        <taxon>Fungi</taxon>
        <taxon>Dikarya</taxon>
        <taxon>Basidiomycota</taxon>
        <taxon>Agaricomycotina</taxon>
        <taxon>Agaricomycetes</taxon>
        <taxon>Polyporales</taxon>
        <taxon>Phaeolaceae</taxon>
        <taxon>Wolfiporia</taxon>
    </lineage>
</organism>
<keyword evidence="1" id="KW-0496">Mitochondrion</keyword>
<accession>A0A7G7YDW5</accession>
<proteinExistence type="predicted"/>
<geneLocation type="mitochondrion" evidence="1"/>